<feature type="domain" description="Glycine-rich" evidence="1">
    <location>
        <begin position="66"/>
        <end position="285"/>
    </location>
</feature>
<evidence type="ECO:0000259" key="1">
    <source>
        <dbReference type="Pfam" id="PF21722"/>
    </source>
</evidence>
<sequence length="289" mass="26925">MTIINSANYTVTQYNVLSVSSTGAVTNLAPSTSGFALASNGAAVAPSFQLVPVGLGINVKVFTYTGSSQTYTPSTGLVYADIICVGGGGGGGGCTGAGASKGIAAAGGGGGFYSRLIASAATLGSSQTVTVGAGGGGGAAGGQHNGTVGGASSVGTLCIALGGVLGSTTLVAGTNPAISNYCQGVFTQSTSGNTGDVIILGSCGGGGSSLWISNTVQFAQGGRGGSSYFGGAMGSAFGNADGTAGPGNNGVGIGTGGGGAWSCSNSTGISTQTGGNGASGIVIITEYVT</sequence>
<accession>A0A6J5LF46</accession>
<dbReference type="Pfam" id="PF21722">
    <property type="entry name" value="Gly_rich_2"/>
    <property type="match status" value="1"/>
</dbReference>
<organism evidence="2">
    <name type="scientific">uncultured Caudovirales phage</name>
    <dbReference type="NCBI Taxonomy" id="2100421"/>
    <lineage>
        <taxon>Viruses</taxon>
        <taxon>Duplodnaviria</taxon>
        <taxon>Heunggongvirae</taxon>
        <taxon>Uroviricota</taxon>
        <taxon>Caudoviricetes</taxon>
        <taxon>Peduoviridae</taxon>
        <taxon>Maltschvirus</taxon>
        <taxon>Maltschvirus maltsch</taxon>
    </lineage>
</organism>
<dbReference type="InterPro" id="IPR049304">
    <property type="entry name" value="Gly_rich_dom"/>
</dbReference>
<protein>
    <recommendedName>
        <fullName evidence="1">Glycine-rich domain-containing protein</fullName>
    </recommendedName>
</protein>
<dbReference type="EMBL" id="LR796265">
    <property type="protein sequence ID" value="CAB4132685.1"/>
    <property type="molecule type" value="Genomic_DNA"/>
</dbReference>
<evidence type="ECO:0000313" key="2">
    <source>
        <dbReference type="EMBL" id="CAB4132685.1"/>
    </source>
</evidence>
<name>A0A6J5LF46_9CAUD</name>
<proteinExistence type="predicted"/>
<reference evidence="2" key="1">
    <citation type="submission" date="2020-04" db="EMBL/GenBank/DDBJ databases">
        <authorList>
            <person name="Chiriac C."/>
            <person name="Salcher M."/>
            <person name="Ghai R."/>
            <person name="Kavagutti S V."/>
        </authorList>
    </citation>
    <scope>NUCLEOTIDE SEQUENCE</scope>
</reference>
<gene>
    <name evidence="2" type="ORF">UFOVP255_46</name>
</gene>